<name>A0A7H0HAT5_9ACTN</name>
<dbReference type="PANTHER" id="PTHR23517:SF2">
    <property type="entry name" value="MULTIDRUG RESISTANCE PROTEIN MDTH"/>
    <property type="match status" value="1"/>
</dbReference>
<reference evidence="9 10" key="1">
    <citation type="submission" date="2020-08" db="EMBL/GenBank/DDBJ databases">
        <title>Genome sequence of Tessaracoccus defluvii JCM 17540T.</title>
        <authorList>
            <person name="Hyun D.-W."/>
            <person name="Bae J.-W."/>
        </authorList>
    </citation>
    <scope>NUCLEOTIDE SEQUENCE [LARGE SCALE GENOMIC DNA]</scope>
    <source>
        <strain evidence="9 10">JCM 17540</strain>
    </source>
</reference>
<dbReference type="PANTHER" id="PTHR23517">
    <property type="entry name" value="RESISTANCE PROTEIN MDTM, PUTATIVE-RELATED-RELATED"/>
    <property type="match status" value="1"/>
</dbReference>
<keyword evidence="2" id="KW-0813">Transport</keyword>
<feature type="transmembrane region" description="Helical" evidence="7">
    <location>
        <begin position="40"/>
        <end position="63"/>
    </location>
</feature>
<dbReference type="CDD" id="cd06174">
    <property type="entry name" value="MFS"/>
    <property type="match status" value="1"/>
</dbReference>
<feature type="transmembrane region" description="Helical" evidence="7">
    <location>
        <begin position="129"/>
        <end position="152"/>
    </location>
</feature>
<evidence type="ECO:0000256" key="4">
    <source>
        <dbReference type="ARBA" id="ARBA00022692"/>
    </source>
</evidence>
<evidence type="ECO:0000259" key="8">
    <source>
        <dbReference type="PROSITE" id="PS50850"/>
    </source>
</evidence>
<feature type="transmembrane region" description="Helical" evidence="7">
    <location>
        <begin position="281"/>
        <end position="299"/>
    </location>
</feature>
<evidence type="ECO:0000256" key="1">
    <source>
        <dbReference type="ARBA" id="ARBA00004651"/>
    </source>
</evidence>
<dbReference type="GO" id="GO:0022857">
    <property type="term" value="F:transmembrane transporter activity"/>
    <property type="evidence" value="ECO:0007669"/>
    <property type="project" value="InterPro"/>
</dbReference>
<evidence type="ECO:0000256" key="3">
    <source>
        <dbReference type="ARBA" id="ARBA00022475"/>
    </source>
</evidence>
<proteinExistence type="predicted"/>
<feature type="transmembrane region" description="Helical" evidence="7">
    <location>
        <begin position="337"/>
        <end position="359"/>
    </location>
</feature>
<keyword evidence="4 7" id="KW-0812">Transmembrane</keyword>
<dbReference type="InterPro" id="IPR050171">
    <property type="entry name" value="MFS_Transporters"/>
</dbReference>
<evidence type="ECO:0000256" key="2">
    <source>
        <dbReference type="ARBA" id="ARBA00022448"/>
    </source>
</evidence>
<keyword evidence="6 7" id="KW-0472">Membrane</keyword>
<feature type="transmembrane region" description="Helical" evidence="7">
    <location>
        <begin position="215"/>
        <end position="238"/>
    </location>
</feature>
<feature type="transmembrane region" description="Helical" evidence="7">
    <location>
        <begin position="158"/>
        <end position="179"/>
    </location>
</feature>
<dbReference type="KEGG" id="tdf:H9L22_15865"/>
<feature type="transmembrane region" description="Helical" evidence="7">
    <location>
        <begin position="70"/>
        <end position="89"/>
    </location>
</feature>
<evidence type="ECO:0000313" key="10">
    <source>
        <dbReference type="Proteomes" id="UP000516117"/>
    </source>
</evidence>
<feature type="transmembrane region" description="Helical" evidence="7">
    <location>
        <begin position="250"/>
        <end position="269"/>
    </location>
</feature>
<dbReference type="PROSITE" id="PS50850">
    <property type="entry name" value="MFS"/>
    <property type="match status" value="1"/>
</dbReference>
<dbReference type="InterPro" id="IPR036259">
    <property type="entry name" value="MFS_trans_sf"/>
</dbReference>
<dbReference type="EMBL" id="CP060789">
    <property type="protein sequence ID" value="QNP57651.1"/>
    <property type="molecule type" value="Genomic_DNA"/>
</dbReference>
<dbReference type="GO" id="GO:0005886">
    <property type="term" value="C:plasma membrane"/>
    <property type="evidence" value="ECO:0007669"/>
    <property type="project" value="UniProtKB-SubCell"/>
</dbReference>
<accession>A0A7H0HAT5</accession>
<protein>
    <submittedName>
        <fullName evidence="9">MFS transporter</fullName>
    </submittedName>
</protein>
<organism evidence="9 10">
    <name type="scientific">Tessaracoccus defluvii</name>
    <dbReference type="NCBI Taxonomy" id="1285901"/>
    <lineage>
        <taxon>Bacteria</taxon>
        <taxon>Bacillati</taxon>
        <taxon>Actinomycetota</taxon>
        <taxon>Actinomycetes</taxon>
        <taxon>Propionibacteriales</taxon>
        <taxon>Propionibacteriaceae</taxon>
        <taxon>Tessaracoccus</taxon>
    </lineage>
</organism>
<evidence type="ECO:0000256" key="7">
    <source>
        <dbReference type="SAM" id="Phobius"/>
    </source>
</evidence>
<keyword evidence="10" id="KW-1185">Reference proteome</keyword>
<dbReference type="SUPFAM" id="SSF103473">
    <property type="entry name" value="MFS general substrate transporter"/>
    <property type="match status" value="1"/>
</dbReference>
<feature type="transmembrane region" description="Helical" evidence="7">
    <location>
        <begin position="95"/>
        <end position="117"/>
    </location>
</feature>
<evidence type="ECO:0000256" key="6">
    <source>
        <dbReference type="ARBA" id="ARBA00023136"/>
    </source>
</evidence>
<evidence type="ECO:0000313" key="9">
    <source>
        <dbReference type="EMBL" id="QNP57651.1"/>
    </source>
</evidence>
<sequence length="432" mass="45811">MAWIVWGVGVFAYSVTVMQRTALGVAGLEAADHFRTTPGVVSTLVVVQLFSYAFAQVPIGVLLDRYGSRIMLTAGSLVVAASQVLLGVADDLPLAYLARILLGIGDACMFSSVLRLLPRWFAPARVPVLQQVTGVFAAMGQIASVVLVLPLINGLGWQPGLLIAASLSVIGAAAAAAWVRNAPYGEEVNVVDEPFSKIPRAVASVTRHPATQLGFWVHFTSGFSTNAFLFMWGMPYLIVGQGMTQLEASAYFTLLSVAMAGSGPILGALTARHPLRRSNLALIMIGALIAAWAMVLAWPGRAPTIALVALVLLIAVNGPTTGIGFDFTRTNLPHARLGAANGVVNMGGFIGGTTLVLLMGFFLDQIAGGQAYTADHLRLAWLLQIPFFVVGIAGLLLSRRSLRRRMAAEGIIVPSWREVVERIRSKRAGGDA</sequence>
<evidence type="ECO:0000256" key="5">
    <source>
        <dbReference type="ARBA" id="ARBA00022989"/>
    </source>
</evidence>
<feature type="transmembrane region" description="Helical" evidence="7">
    <location>
        <begin position="305"/>
        <end position="325"/>
    </location>
</feature>
<gene>
    <name evidence="9" type="ORF">H9L22_15865</name>
</gene>
<keyword evidence="3" id="KW-1003">Cell membrane</keyword>
<dbReference type="InterPro" id="IPR020846">
    <property type="entry name" value="MFS_dom"/>
</dbReference>
<dbReference type="AlphaFoldDB" id="A0A7H0HAT5"/>
<comment type="subcellular location">
    <subcellularLocation>
        <location evidence="1">Cell membrane</location>
        <topology evidence="1">Multi-pass membrane protein</topology>
    </subcellularLocation>
</comment>
<feature type="transmembrane region" description="Helical" evidence="7">
    <location>
        <begin position="379"/>
        <end position="397"/>
    </location>
</feature>
<feature type="domain" description="Major facilitator superfamily (MFS) profile" evidence="8">
    <location>
        <begin position="1"/>
        <end position="403"/>
    </location>
</feature>
<keyword evidence="5 7" id="KW-1133">Transmembrane helix</keyword>
<dbReference type="InterPro" id="IPR011701">
    <property type="entry name" value="MFS"/>
</dbReference>
<dbReference type="Pfam" id="PF07690">
    <property type="entry name" value="MFS_1"/>
    <property type="match status" value="1"/>
</dbReference>
<dbReference type="Gene3D" id="1.20.1250.20">
    <property type="entry name" value="MFS general substrate transporter like domains"/>
    <property type="match status" value="2"/>
</dbReference>
<dbReference type="Proteomes" id="UP000516117">
    <property type="component" value="Chromosome"/>
</dbReference>